<dbReference type="InterPro" id="IPR046357">
    <property type="entry name" value="PPIase_dom_sf"/>
</dbReference>
<dbReference type="Gene3D" id="1.25.40.10">
    <property type="entry name" value="Tetratricopeptide repeat domain"/>
    <property type="match status" value="1"/>
</dbReference>
<feature type="compositionally biased region" description="Basic and acidic residues" evidence="5">
    <location>
        <begin position="139"/>
        <end position="154"/>
    </location>
</feature>
<dbReference type="GO" id="GO:0005829">
    <property type="term" value="C:cytosol"/>
    <property type="evidence" value="ECO:0007669"/>
    <property type="project" value="TreeGrafter"/>
</dbReference>
<dbReference type="EC" id="5.2.1.8" evidence="3"/>
<reference evidence="7" key="1">
    <citation type="submission" date="2022-01" db="EMBL/GenBank/DDBJ databases">
        <authorList>
            <person name="King R."/>
        </authorList>
    </citation>
    <scope>NUCLEOTIDE SEQUENCE</scope>
</reference>
<dbReference type="InterPro" id="IPR001179">
    <property type="entry name" value="PPIase_FKBP_dom"/>
</dbReference>
<feature type="domain" description="PPIase FKBP-type" evidence="6">
    <location>
        <begin position="240"/>
        <end position="324"/>
    </location>
</feature>
<dbReference type="GO" id="GO:0005740">
    <property type="term" value="C:mitochondrial envelope"/>
    <property type="evidence" value="ECO:0007669"/>
    <property type="project" value="TreeGrafter"/>
</dbReference>
<evidence type="ECO:0000256" key="1">
    <source>
        <dbReference type="ARBA" id="ARBA00022737"/>
    </source>
</evidence>
<dbReference type="GO" id="GO:0003755">
    <property type="term" value="F:peptidyl-prolyl cis-trans isomerase activity"/>
    <property type="evidence" value="ECO:0007669"/>
    <property type="project" value="UniProtKB-KW"/>
</dbReference>
<feature type="repeat" description="TPR" evidence="4">
    <location>
        <begin position="393"/>
        <end position="426"/>
    </location>
</feature>
<dbReference type="PROSITE" id="PS50005">
    <property type="entry name" value="TPR"/>
    <property type="match status" value="1"/>
</dbReference>
<dbReference type="PANTHER" id="PTHR46512">
    <property type="entry name" value="PEPTIDYLPROLYL ISOMERASE"/>
    <property type="match status" value="1"/>
</dbReference>
<dbReference type="PROSITE" id="PS50059">
    <property type="entry name" value="FKBP_PPIASE"/>
    <property type="match status" value="1"/>
</dbReference>
<proteinExistence type="predicted"/>
<dbReference type="SUPFAM" id="SSF48452">
    <property type="entry name" value="TPR-like"/>
    <property type="match status" value="1"/>
</dbReference>
<dbReference type="Pfam" id="PF00254">
    <property type="entry name" value="FKBP_C"/>
    <property type="match status" value="1"/>
</dbReference>
<dbReference type="Proteomes" id="UP001152798">
    <property type="component" value="Chromosome 1"/>
</dbReference>
<dbReference type="GO" id="GO:0012505">
    <property type="term" value="C:endomembrane system"/>
    <property type="evidence" value="ECO:0007669"/>
    <property type="project" value="TreeGrafter"/>
</dbReference>
<evidence type="ECO:0000313" key="7">
    <source>
        <dbReference type="EMBL" id="CAH1389110.1"/>
    </source>
</evidence>
<feature type="compositionally biased region" description="Polar residues" evidence="5">
    <location>
        <begin position="1"/>
        <end position="12"/>
    </location>
</feature>
<dbReference type="InterPro" id="IPR011990">
    <property type="entry name" value="TPR-like_helical_dom_sf"/>
</dbReference>
<comment type="catalytic activity">
    <reaction evidence="3">
        <text>[protein]-peptidylproline (omega=180) = [protein]-peptidylproline (omega=0)</text>
        <dbReference type="Rhea" id="RHEA:16237"/>
        <dbReference type="Rhea" id="RHEA-COMP:10747"/>
        <dbReference type="Rhea" id="RHEA-COMP:10748"/>
        <dbReference type="ChEBI" id="CHEBI:83833"/>
        <dbReference type="ChEBI" id="CHEBI:83834"/>
        <dbReference type="EC" id="5.2.1.8"/>
    </reaction>
</comment>
<dbReference type="OrthoDB" id="532682at2759"/>
<dbReference type="InterPro" id="IPR019734">
    <property type="entry name" value="TPR_rpt"/>
</dbReference>
<gene>
    <name evidence="7" type="ORF">NEZAVI_LOCUS569</name>
</gene>
<accession>A0A9P0E311</accession>
<dbReference type="AlphaFoldDB" id="A0A9P0E311"/>
<dbReference type="SUPFAM" id="SSF54534">
    <property type="entry name" value="FKBP-like"/>
    <property type="match status" value="1"/>
</dbReference>
<dbReference type="Gene3D" id="3.10.50.40">
    <property type="match status" value="1"/>
</dbReference>
<evidence type="ECO:0000256" key="3">
    <source>
        <dbReference type="PROSITE-ProRule" id="PRU00277"/>
    </source>
</evidence>
<protein>
    <recommendedName>
        <fullName evidence="3">peptidylprolyl isomerase</fullName>
        <ecNumber evidence="3">5.2.1.8</ecNumber>
    </recommendedName>
</protein>
<evidence type="ECO:0000313" key="8">
    <source>
        <dbReference type="Proteomes" id="UP001152798"/>
    </source>
</evidence>
<feature type="region of interest" description="Disordered" evidence="5">
    <location>
        <begin position="1"/>
        <end position="29"/>
    </location>
</feature>
<organism evidence="7 8">
    <name type="scientific">Nezara viridula</name>
    <name type="common">Southern green stink bug</name>
    <name type="synonym">Cimex viridulus</name>
    <dbReference type="NCBI Taxonomy" id="85310"/>
    <lineage>
        <taxon>Eukaryota</taxon>
        <taxon>Metazoa</taxon>
        <taxon>Ecdysozoa</taxon>
        <taxon>Arthropoda</taxon>
        <taxon>Hexapoda</taxon>
        <taxon>Insecta</taxon>
        <taxon>Pterygota</taxon>
        <taxon>Neoptera</taxon>
        <taxon>Paraneoptera</taxon>
        <taxon>Hemiptera</taxon>
        <taxon>Heteroptera</taxon>
        <taxon>Panheteroptera</taxon>
        <taxon>Pentatomomorpha</taxon>
        <taxon>Pentatomoidea</taxon>
        <taxon>Pentatomidae</taxon>
        <taxon>Pentatominae</taxon>
        <taxon>Nezara</taxon>
    </lineage>
</organism>
<dbReference type="GO" id="GO:0016020">
    <property type="term" value="C:membrane"/>
    <property type="evidence" value="ECO:0007669"/>
    <property type="project" value="TreeGrafter"/>
</dbReference>
<dbReference type="SMART" id="SM00028">
    <property type="entry name" value="TPR"/>
    <property type="match status" value="3"/>
</dbReference>
<keyword evidence="2 4" id="KW-0802">TPR repeat</keyword>
<evidence type="ECO:0000256" key="2">
    <source>
        <dbReference type="ARBA" id="ARBA00022803"/>
    </source>
</evidence>
<dbReference type="GO" id="GO:0043066">
    <property type="term" value="P:negative regulation of apoptotic process"/>
    <property type="evidence" value="ECO:0007669"/>
    <property type="project" value="TreeGrafter"/>
</dbReference>
<keyword evidence="3" id="KW-0697">Rotamase</keyword>
<feature type="compositionally biased region" description="Low complexity" evidence="5">
    <location>
        <begin position="156"/>
        <end position="173"/>
    </location>
</feature>
<evidence type="ECO:0000259" key="6">
    <source>
        <dbReference type="PROSITE" id="PS50059"/>
    </source>
</evidence>
<keyword evidence="1" id="KW-0677">Repeat</keyword>
<evidence type="ECO:0000256" key="5">
    <source>
        <dbReference type="SAM" id="MobiDB-lite"/>
    </source>
</evidence>
<name>A0A9P0E311_NEZVI</name>
<keyword evidence="3" id="KW-0413">Isomerase</keyword>
<feature type="compositionally biased region" description="Polar residues" evidence="5">
    <location>
        <begin position="187"/>
        <end position="196"/>
    </location>
</feature>
<dbReference type="EMBL" id="OV725077">
    <property type="protein sequence ID" value="CAH1389110.1"/>
    <property type="molecule type" value="Genomic_DNA"/>
</dbReference>
<dbReference type="GO" id="GO:0044183">
    <property type="term" value="F:protein folding chaperone"/>
    <property type="evidence" value="ECO:0007669"/>
    <property type="project" value="TreeGrafter"/>
</dbReference>
<feature type="compositionally biased region" description="Basic and acidic residues" evidence="5">
    <location>
        <begin position="175"/>
        <end position="186"/>
    </location>
</feature>
<dbReference type="PANTHER" id="PTHR46512:SF1">
    <property type="entry name" value="PEPTIDYLPROLYL ISOMERASE"/>
    <property type="match status" value="1"/>
</dbReference>
<feature type="region of interest" description="Disordered" evidence="5">
    <location>
        <begin position="139"/>
        <end position="209"/>
    </location>
</feature>
<keyword evidence="8" id="KW-1185">Reference proteome</keyword>
<dbReference type="InterPro" id="IPR050754">
    <property type="entry name" value="FKBP4/5/8-like"/>
</dbReference>
<evidence type="ECO:0000256" key="4">
    <source>
        <dbReference type="PROSITE-ProRule" id="PRU00339"/>
    </source>
</evidence>
<sequence length="589" mass="65627">MENVDTNETFAESSKPEINTEPMKDSLHQSLEKDVETLTRGSDDFVKSEGHIIDEHKLSENISHQNLVEHSKSDPLEINYSDLDSSTYLINAESTSSSINVEKSEVKSTSTLKDKEEVNLCTINGDTSADDESLDHLEKENGNLGEKDNPKKLENTTLVTESETTESVSTSTEIDQNKTHTDRMEISNENLGENNVSKAEESSSKATADPEEEWMDILGSGHLMKKVLTPGLPNSRPQKSDICVLNIVGCLEDGTVVERHENLEINHSDNEVIQGLDFALALMDKGEVAEIKITPRFGYGSLGKRPEIPPGANLIYTVTLLDVKEEPPIHTLNVMDRIKSGLKKKERGNWWYSRDENTLAINCYRRALDYLDDTDIPEPHNEEDVHKLLEERLKTYNNLGAAQMKVSAFDAALMSVNNVLTAQPTNVKALFRKAKILKEKGELQESINVIKLALSHEPDSQALQQELSSLMAAQRKVNSKQRELYKKMMGNSSNQPDEESKKKDSKSNYKTFTLVAAVSFAVAVLGLQDIIIIISVALQSDVESWPPSTASSNCPGFLQPPFNSEAPAYLLHQQLMGLVKLQDIIDRVY</sequence>